<reference evidence="1 2" key="1">
    <citation type="submission" date="2024-04" db="EMBL/GenBank/DDBJ databases">
        <title>draft genome sequnece of Paenibacillus filicis.</title>
        <authorList>
            <person name="Kim D.-U."/>
        </authorList>
    </citation>
    <scope>NUCLEOTIDE SEQUENCE [LARGE SCALE GENOMIC DNA]</scope>
    <source>
        <strain evidence="1 2">KACC14197</strain>
    </source>
</reference>
<proteinExistence type="predicted"/>
<name>A0ABU9DZB8_9BACL</name>
<evidence type="ECO:0000313" key="2">
    <source>
        <dbReference type="Proteomes" id="UP001469365"/>
    </source>
</evidence>
<gene>
    <name evidence="1" type="ORF">WMW72_35195</name>
</gene>
<dbReference type="Pfam" id="PF24704">
    <property type="entry name" value="DUF7667"/>
    <property type="match status" value="1"/>
</dbReference>
<comment type="caution">
    <text evidence="1">The sequence shown here is derived from an EMBL/GenBank/DDBJ whole genome shotgun (WGS) entry which is preliminary data.</text>
</comment>
<dbReference type="RefSeq" id="WP_341420251.1">
    <property type="nucleotide sequence ID" value="NZ_JBBPCC010000046.1"/>
</dbReference>
<keyword evidence="2" id="KW-1185">Reference proteome</keyword>
<dbReference type="InterPro" id="IPR056084">
    <property type="entry name" value="DUF7667"/>
</dbReference>
<dbReference type="Proteomes" id="UP001469365">
    <property type="component" value="Unassembled WGS sequence"/>
</dbReference>
<sequence>MLAIHNCHRKLAELTYLNLRKDGSLVLGNVEIALLVKHLKENYALIQRLDELKQLSFQAHLIGDLDWQMDLCRQIEEIEVQCL</sequence>
<dbReference type="EMBL" id="JBBPCC010000046">
    <property type="protein sequence ID" value="MEK8133123.1"/>
    <property type="molecule type" value="Genomic_DNA"/>
</dbReference>
<protein>
    <submittedName>
        <fullName evidence="1">Uncharacterized protein</fullName>
    </submittedName>
</protein>
<accession>A0ABU9DZB8</accession>
<organism evidence="1 2">
    <name type="scientific">Paenibacillus filicis</name>
    <dbReference type="NCBI Taxonomy" id="669464"/>
    <lineage>
        <taxon>Bacteria</taxon>
        <taxon>Bacillati</taxon>
        <taxon>Bacillota</taxon>
        <taxon>Bacilli</taxon>
        <taxon>Bacillales</taxon>
        <taxon>Paenibacillaceae</taxon>
        <taxon>Paenibacillus</taxon>
    </lineage>
</organism>
<evidence type="ECO:0000313" key="1">
    <source>
        <dbReference type="EMBL" id="MEK8133123.1"/>
    </source>
</evidence>